<dbReference type="STRING" id="195064.SAMN05421721_106151"/>
<name>A0A1I4R4P8_ECTMO</name>
<protein>
    <submittedName>
        <fullName evidence="2">RES domain-containing protein</fullName>
    </submittedName>
</protein>
<gene>
    <name evidence="2" type="ORF">SAMN05421721_106151</name>
</gene>
<dbReference type="RefSeq" id="WP_090484759.1">
    <property type="nucleotide sequence ID" value="NZ_FOUO01000006.1"/>
</dbReference>
<proteinExistence type="predicted"/>
<accession>A0A1I4R4P8</accession>
<dbReference type="OrthoDB" id="9799238at2"/>
<organism evidence="2 3">
    <name type="scientific">Ectothiorhodospira mobilis</name>
    <dbReference type="NCBI Taxonomy" id="195064"/>
    <lineage>
        <taxon>Bacteria</taxon>
        <taxon>Pseudomonadati</taxon>
        <taxon>Pseudomonadota</taxon>
        <taxon>Gammaproteobacteria</taxon>
        <taxon>Chromatiales</taxon>
        <taxon>Ectothiorhodospiraceae</taxon>
        <taxon>Ectothiorhodospira</taxon>
    </lineage>
</organism>
<dbReference type="InterPro" id="IPR014914">
    <property type="entry name" value="RES_dom"/>
</dbReference>
<dbReference type="Pfam" id="PF08808">
    <property type="entry name" value="RES"/>
    <property type="match status" value="1"/>
</dbReference>
<dbReference type="SMART" id="SM00953">
    <property type="entry name" value="RES"/>
    <property type="match status" value="1"/>
</dbReference>
<reference evidence="2 3" key="1">
    <citation type="submission" date="2016-10" db="EMBL/GenBank/DDBJ databases">
        <authorList>
            <person name="de Groot N.N."/>
        </authorList>
    </citation>
    <scope>NUCLEOTIDE SEQUENCE [LARGE SCALE GENOMIC DNA]</scope>
    <source>
        <strain evidence="2 3">DSM 4180</strain>
    </source>
</reference>
<evidence type="ECO:0000313" key="3">
    <source>
        <dbReference type="Proteomes" id="UP000199556"/>
    </source>
</evidence>
<feature type="domain" description="RES" evidence="1">
    <location>
        <begin position="48"/>
        <end position="185"/>
    </location>
</feature>
<sequence length="217" mass="24778">MVEHQYTASTRKVVDTQEEQDLLEEILEETKPAYPPEAAGLHYLLKTPFRYPPSPFGSRFRRPQEGCGVFYCAETLRTALAEFSYWRRRFIQASTGTPLPRTQECLTAFTITYQAQRQLDLTRPPLDADRALWTHPFDYSATQTLAREARRGGIDAIRYASVRDLDQGINLALLDPAVFDCTEPVRQQTWYLYLGSTESNCIRAGRAEAFTFPVPQG</sequence>
<evidence type="ECO:0000259" key="1">
    <source>
        <dbReference type="SMART" id="SM00953"/>
    </source>
</evidence>
<dbReference type="AlphaFoldDB" id="A0A1I4R4P8"/>
<keyword evidence="3" id="KW-1185">Reference proteome</keyword>
<dbReference type="EMBL" id="FOUO01000006">
    <property type="protein sequence ID" value="SFM47262.1"/>
    <property type="molecule type" value="Genomic_DNA"/>
</dbReference>
<evidence type="ECO:0000313" key="2">
    <source>
        <dbReference type="EMBL" id="SFM47262.1"/>
    </source>
</evidence>
<dbReference type="Proteomes" id="UP000199556">
    <property type="component" value="Unassembled WGS sequence"/>
</dbReference>